<protein>
    <recommendedName>
        <fullName evidence="5">DUF4124 domain-containing protein</fullName>
    </recommendedName>
</protein>
<keyword evidence="4" id="KW-1185">Reference proteome</keyword>
<evidence type="ECO:0000256" key="2">
    <source>
        <dbReference type="SAM" id="SignalP"/>
    </source>
</evidence>
<name>A0A4V2FU99_9BURK</name>
<keyword evidence="2" id="KW-0732">Signal</keyword>
<dbReference type="OrthoDB" id="8812392at2"/>
<accession>A0A4V2FU99</accession>
<dbReference type="EMBL" id="SHKP01000005">
    <property type="protein sequence ID" value="RZU01236.1"/>
    <property type="molecule type" value="Genomic_DNA"/>
</dbReference>
<evidence type="ECO:0000313" key="3">
    <source>
        <dbReference type="EMBL" id="RZU01236.1"/>
    </source>
</evidence>
<dbReference type="AlphaFoldDB" id="A0A4V2FU99"/>
<feature type="chain" id="PRO_5021020565" description="DUF4124 domain-containing protein" evidence="2">
    <location>
        <begin position="26"/>
        <end position="202"/>
    </location>
</feature>
<gene>
    <name evidence="3" type="ORF">EV670_1952</name>
</gene>
<comment type="caution">
    <text evidence="3">The sequence shown here is derived from an EMBL/GenBank/DDBJ whole genome shotgun (WGS) entry which is preliminary data.</text>
</comment>
<organism evidence="3 4">
    <name type="scientific">Rivibacter subsaxonicus</name>
    <dbReference type="NCBI Taxonomy" id="457575"/>
    <lineage>
        <taxon>Bacteria</taxon>
        <taxon>Pseudomonadati</taxon>
        <taxon>Pseudomonadota</taxon>
        <taxon>Betaproteobacteria</taxon>
        <taxon>Burkholderiales</taxon>
        <taxon>Rivibacter</taxon>
    </lineage>
</organism>
<feature type="region of interest" description="Disordered" evidence="1">
    <location>
        <begin position="120"/>
        <end position="144"/>
    </location>
</feature>
<dbReference type="RefSeq" id="WP_130431639.1">
    <property type="nucleotide sequence ID" value="NZ_SHKP01000005.1"/>
</dbReference>
<evidence type="ECO:0008006" key="5">
    <source>
        <dbReference type="Google" id="ProtNLM"/>
    </source>
</evidence>
<sequence length="202" mass="22145">MNSWSPLARAILAAALGLAGLEAAAQAVYRCGSGQSTYLSDRPCGEGAPRGRLGVIGGAPQQAPTLSSSTYMPRAARASDFLPYLGAECQQMSEAIRTGPARGVRADTLADLHRDYQRRCSEDERQAREEWSRDQRLQRDARQSAQLAQKAAQDRSALERDQCYEMLRILHGKRQRAAGMNEGEKADLQRAEQTYKARCSAG</sequence>
<dbReference type="Proteomes" id="UP000293671">
    <property type="component" value="Unassembled WGS sequence"/>
</dbReference>
<feature type="region of interest" description="Disordered" evidence="1">
    <location>
        <begin position="174"/>
        <end position="202"/>
    </location>
</feature>
<feature type="compositionally biased region" description="Basic and acidic residues" evidence="1">
    <location>
        <begin position="120"/>
        <end position="142"/>
    </location>
</feature>
<feature type="compositionally biased region" description="Basic and acidic residues" evidence="1">
    <location>
        <begin position="182"/>
        <end position="195"/>
    </location>
</feature>
<proteinExistence type="predicted"/>
<evidence type="ECO:0000313" key="4">
    <source>
        <dbReference type="Proteomes" id="UP000293671"/>
    </source>
</evidence>
<reference evidence="3 4" key="1">
    <citation type="submission" date="2019-02" db="EMBL/GenBank/DDBJ databases">
        <title>Genomic Encyclopedia of Type Strains, Phase IV (KMG-IV): sequencing the most valuable type-strain genomes for metagenomic binning, comparative biology and taxonomic classification.</title>
        <authorList>
            <person name="Goeker M."/>
        </authorList>
    </citation>
    <scope>NUCLEOTIDE SEQUENCE [LARGE SCALE GENOMIC DNA]</scope>
    <source>
        <strain evidence="3 4">DSM 19570</strain>
    </source>
</reference>
<evidence type="ECO:0000256" key="1">
    <source>
        <dbReference type="SAM" id="MobiDB-lite"/>
    </source>
</evidence>
<feature type="signal peptide" evidence="2">
    <location>
        <begin position="1"/>
        <end position="25"/>
    </location>
</feature>